<name>A0A0B2UYA6_TOXCA</name>
<evidence type="ECO:0000313" key="3">
    <source>
        <dbReference type="Proteomes" id="UP000031036"/>
    </source>
</evidence>
<accession>A0A0B2UYA6</accession>
<feature type="compositionally biased region" description="Basic and acidic residues" evidence="1">
    <location>
        <begin position="37"/>
        <end position="47"/>
    </location>
</feature>
<feature type="region of interest" description="Disordered" evidence="1">
    <location>
        <begin position="28"/>
        <end position="77"/>
    </location>
</feature>
<dbReference type="AlphaFoldDB" id="A0A0B2UYA6"/>
<organism evidence="2 3">
    <name type="scientific">Toxocara canis</name>
    <name type="common">Canine roundworm</name>
    <dbReference type="NCBI Taxonomy" id="6265"/>
    <lineage>
        <taxon>Eukaryota</taxon>
        <taxon>Metazoa</taxon>
        <taxon>Ecdysozoa</taxon>
        <taxon>Nematoda</taxon>
        <taxon>Chromadorea</taxon>
        <taxon>Rhabditida</taxon>
        <taxon>Spirurina</taxon>
        <taxon>Ascaridomorpha</taxon>
        <taxon>Ascaridoidea</taxon>
        <taxon>Toxocaridae</taxon>
        <taxon>Toxocara</taxon>
    </lineage>
</organism>
<feature type="compositionally biased region" description="Polar residues" evidence="1">
    <location>
        <begin position="48"/>
        <end position="71"/>
    </location>
</feature>
<protein>
    <submittedName>
        <fullName evidence="2">Uncharacterized protein</fullName>
    </submittedName>
</protein>
<proteinExistence type="predicted"/>
<dbReference type="EMBL" id="JPKZ01002906">
    <property type="protein sequence ID" value="KHN74468.1"/>
    <property type="molecule type" value="Genomic_DNA"/>
</dbReference>
<evidence type="ECO:0000256" key="1">
    <source>
        <dbReference type="SAM" id="MobiDB-lite"/>
    </source>
</evidence>
<sequence>MEDSGTLCKMIAGTPLCGSVRIKTLELPVESNPKSTRKNDQQDESARSRNLSVSIDGSGKSTGEATPSSRNFAARDNNDARLKGLEEKLEKLIAALEEQNILIY</sequence>
<gene>
    <name evidence="2" type="ORF">Tcan_16883</name>
</gene>
<reference evidence="2 3" key="1">
    <citation type="submission" date="2014-11" db="EMBL/GenBank/DDBJ databases">
        <title>Genetic blueprint of the zoonotic pathogen Toxocara canis.</title>
        <authorList>
            <person name="Zhu X.-Q."/>
            <person name="Korhonen P.K."/>
            <person name="Cai H."/>
            <person name="Young N.D."/>
            <person name="Nejsum P."/>
            <person name="von Samson-Himmelstjerna G."/>
            <person name="Boag P.R."/>
            <person name="Tan P."/>
            <person name="Li Q."/>
            <person name="Min J."/>
            <person name="Yang Y."/>
            <person name="Wang X."/>
            <person name="Fang X."/>
            <person name="Hall R.S."/>
            <person name="Hofmann A."/>
            <person name="Sternberg P.W."/>
            <person name="Jex A.R."/>
            <person name="Gasser R.B."/>
        </authorList>
    </citation>
    <scope>NUCLEOTIDE SEQUENCE [LARGE SCALE GENOMIC DNA]</scope>
    <source>
        <strain evidence="2">PN_DK_2014</strain>
    </source>
</reference>
<comment type="caution">
    <text evidence="2">The sequence shown here is derived from an EMBL/GenBank/DDBJ whole genome shotgun (WGS) entry which is preliminary data.</text>
</comment>
<dbReference type="Proteomes" id="UP000031036">
    <property type="component" value="Unassembled WGS sequence"/>
</dbReference>
<evidence type="ECO:0000313" key="2">
    <source>
        <dbReference type="EMBL" id="KHN74468.1"/>
    </source>
</evidence>
<keyword evidence="3" id="KW-1185">Reference proteome</keyword>